<dbReference type="SUPFAM" id="SSF48371">
    <property type="entry name" value="ARM repeat"/>
    <property type="match status" value="1"/>
</dbReference>
<comment type="caution">
    <text evidence="1">The sequence shown here is derived from an EMBL/GenBank/DDBJ whole genome shotgun (WGS) entry which is preliminary data.</text>
</comment>
<evidence type="ECO:0000313" key="1">
    <source>
        <dbReference type="EMBL" id="ORX51685.1"/>
    </source>
</evidence>
<reference evidence="1 2" key="1">
    <citation type="submission" date="2016-07" db="EMBL/GenBank/DDBJ databases">
        <title>Pervasive Adenine N6-methylation of Active Genes in Fungi.</title>
        <authorList>
            <consortium name="DOE Joint Genome Institute"/>
            <person name="Mondo S.J."/>
            <person name="Dannebaum R.O."/>
            <person name="Kuo R.C."/>
            <person name="Labutti K."/>
            <person name="Haridas S."/>
            <person name="Kuo A."/>
            <person name="Salamov A."/>
            <person name="Ahrendt S.R."/>
            <person name="Lipzen A."/>
            <person name="Sullivan W."/>
            <person name="Andreopoulos W.B."/>
            <person name="Clum A."/>
            <person name="Lindquist E."/>
            <person name="Daum C."/>
            <person name="Ramamoorthy G.K."/>
            <person name="Gryganskyi A."/>
            <person name="Culley D."/>
            <person name="Magnuson J.K."/>
            <person name="James T.Y."/>
            <person name="O'Malley M.A."/>
            <person name="Stajich J.E."/>
            <person name="Spatafora J.W."/>
            <person name="Visel A."/>
            <person name="Grigoriev I.V."/>
        </authorList>
    </citation>
    <scope>NUCLEOTIDE SEQUENCE [LARGE SCALE GENOMIC DNA]</scope>
    <source>
        <strain evidence="1 2">NRRL 3301</strain>
    </source>
</reference>
<name>A0A1X2GE74_9FUNG</name>
<dbReference type="AlphaFoldDB" id="A0A1X2GE74"/>
<accession>A0A1X2GE74</accession>
<dbReference type="OrthoDB" id="8962942at2759"/>
<dbReference type="EMBL" id="MCGT01000020">
    <property type="protein sequence ID" value="ORX51685.1"/>
    <property type="molecule type" value="Genomic_DNA"/>
</dbReference>
<dbReference type="Gene3D" id="1.25.10.10">
    <property type="entry name" value="Leucine-rich Repeat Variant"/>
    <property type="match status" value="1"/>
</dbReference>
<protein>
    <recommendedName>
        <fullName evidence="3">Neurochondrin-domain-containing protein</fullName>
    </recommendedName>
</protein>
<evidence type="ECO:0008006" key="3">
    <source>
        <dbReference type="Google" id="ProtNLM"/>
    </source>
</evidence>
<dbReference type="Pfam" id="PF05536">
    <property type="entry name" value="Neurochondrin"/>
    <property type="match status" value="1"/>
</dbReference>
<keyword evidence="2" id="KW-1185">Reference proteome</keyword>
<proteinExistence type="predicted"/>
<dbReference type="STRING" id="101127.A0A1X2GE74"/>
<evidence type="ECO:0000313" key="2">
    <source>
        <dbReference type="Proteomes" id="UP000242146"/>
    </source>
</evidence>
<dbReference type="PANTHER" id="PTHR13109">
    <property type="entry name" value="NEUROCHONDRIN"/>
    <property type="match status" value="1"/>
</dbReference>
<dbReference type="InterPro" id="IPR011989">
    <property type="entry name" value="ARM-like"/>
</dbReference>
<organism evidence="1 2">
    <name type="scientific">Hesseltinella vesiculosa</name>
    <dbReference type="NCBI Taxonomy" id="101127"/>
    <lineage>
        <taxon>Eukaryota</taxon>
        <taxon>Fungi</taxon>
        <taxon>Fungi incertae sedis</taxon>
        <taxon>Mucoromycota</taxon>
        <taxon>Mucoromycotina</taxon>
        <taxon>Mucoromycetes</taxon>
        <taxon>Mucorales</taxon>
        <taxon>Cunninghamellaceae</taxon>
        <taxon>Hesseltinella</taxon>
    </lineage>
</organism>
<dbReference type="InterPro" id="IPR016024">
    <property type="entry name" value="ARM-type_fold"/>
</dbReference>
<gene>
    <name evidence="1" type="ORF">DM01DRAFT_1408627</name>
</gene>
<dbReference type="PANTHER" id="PTHR13109:SF7">
    <property type="entry name" value="NEUROCHONDRIN"/>
    <property type="match status" value="1"/>
</dbReference>
<sequence>MEQLVTGSSARDRKAEIDRCLQMIAPNVSDESKFVGMLLLPRLLPHDDHAMIKHVFQGMNFKFIERLLRTNHQIDQEVPDHVLKEIAINVLACFAHFDDLAPTTNMVDRLPALSTTLSASDDTDNTKEALNIFIQVATTKEGLVRMLDPDVLKNILEVYSGTKDDDLRLLCSQVLSLVFTRTSEMYDQHQSKPSSIASLTSAAVYALETTMLPILTSILHHGQDKLRITTLTLLYHILASVPYDLMVKVKQQWTDTKRDKALDNLYKGLRQILASKVGDKMRDEALTVASCSLRAFGPDWLFSWLKKTSTIKATDNPDYVNARFPVLLIALVSVESRVLLDQVHDQWIANHGGDGTDRVIVVNQQQQERHHAMVPVYFNILEDTIEYLASQYDEEKDVGMDPDALLKIRKSLTEVMDVVMELTRFMQDTADDQQELDDNLLTQACMRIVSLWLAEEGFEL</sequence>
<dbReference type="InterPro" id="IPR008709">
    <property type="entry name" value="Neurochondrin"/>
</dbReference>
<dbReference type="Proteomes" id="UP000242146">
    <property type="component" value="Unassembled WGS sequence"/>
</dbReference>